<protein>
    <submittedName>
        <fullName evidence="1">Uncharacterized protein</fullName>
    </submittedName>
</protein>
<comment type="caution">
    <text evidence="1">The sequence shown here is derived from an EMBL/GenBank/DDBJ whole genome shotgun (WGS) entry which is preliminary data.</text>
</comment>
<dbReference type="AlphaFoldDB" id="A0A4U1EPQ3"/>
<reference evidence="2" key="1">
    <citation type="journal article" date="2019" name="IScience">
        <title>Narwhal Genome Reveals Long-Term Low Genetic Diversity despite Current Large Abundance Size.</title>
        <authorList>
            <person name="Westbury M.V."/>
            <person name="Petersen B."/>
            <person name="Garde E."/>
            <person name="Heide-Jorgensen M.P."/>
            <person name="Lorenzen E.D."/>
        </authorList>
    </citation>
    <scope>NUCLEOTIDE SEQUENCE [LARGE SCALE GENOMIC DNA]</scope>
</reference>
<organism evidence="1 2">
    <name type="scientific">Monodon monoceros</name>
    <name type="common">Narwhal</name>
    <name type="synonym">Ceratodon monodon</name>
    <dbReference type="NCBI Taxonomy" id="40151"/>
    <lineage>
        <taxon>Eukaryota</taxon>
        <taxon>Metazoa</taxon>
        <taxon>Chordata</taxon>
        <taxon>Craniata</taxon>
        <taxon>Vertebrata</taxon>
        <taxon>Euteleostomi</taxon>
        <taxon>Mammalia</taxon>
        <taxon>Eutheria</taxon>
        <taxon>Laurasiatheria</taxon>
        <taxon>Artiodactyla</taxon>
        <taxon>Whippomorpha</taxon>
        <taxon>Cetacea</taxon>
        <taxon>Odontoceti</taxon>
        <taxon>Monodontidae</taxon>
        <taxon>Monodon</taxon>
    </lineage>
</organism>
<evidence type="ECO:0000313" key="2">
    <source>
        <dbReference type="Proteomes" id="UP000308365"/>
    </source>
</evidence>
<accession>A0A4U1EPQ3</accession>
<proteinExistence type="predicted"/>
<gene>
    <name evidence="1" type="ORF">EI555_003641</name>
</gene>
<name>A0A4U1EPQ3_MONMO</name>
<evidence type="ECO:0000313" key="1">
    <source>
        <dbReference type="EMBL" id="TKC38531.1"/>
    </source>
</evidence>
<dbReference type="EMBL" id="RWIC01000982">
    <property type="protein sequence ID" value="TKC38531.1"/>
    <property type="molecule type" value="Genomic_DNA"/>
</dbReference>
<feature type="non-terminal residue" evidence="1">
    <location>
        <position position="1"/>
    </location>
</feature>
<sequence length="160" mass="18053">VRVTVLADNEPSSQFHYLIEVSTGYRRRAATTANVSEINVPHLLLGVFCHVRDKPKESRYNFLYRIFHCHVLGGYHPLWIRGAERTPIIFVIPRKQSLNEGDWMSSSWALRLLCGNYTACSSGMTVLTSALLGKYLYQAGMLLLLCGSLAFWGKTCVALR</sequence>
<dbReference type="Proteomes" id="UP000308365">
    <property type="component" value="Unassembled WGS sequence"/>
</dbReference>